<feature type="region of interest" description="Disordered" evidence="2">
    <location>
        <begin position="253"/>
        <end position="278"/>
    </location>
</feature>
<feature type="compositionally biased region" description="Low complexity" evidence="2">
    <location>
        <begin position="221"/>
        <end position="233"/>
    </location>
</feature>
<dbReference type="RefSeq" id="XP_021299955.1">
    <property type="nucleotide sequence ID" value="XM_021444280.1"/>
</dbReference>
<accession>A0A6J1BL01</accession>
<dbReference type="InterPro" id="IPR016140">
    <property type="entry name" value="Bifunc_inhib/LTP/seed_store"/>
</dbReference>
<feature type="domain" description="Bifunctional inhibitor/plant lipid transfer protein/seed storage helical" evidence="4">
    <location>
        <begin position="116"/>
        <end position="187"/>
    </location>
</feature>
<evidence type="ECO:0000256" key="3">
    <source>
        <dbReference type="SAM" id="SignalP"/>
    </source>
</evidence>
<reference evidence="6" key="1">
    <citation type="submission" date="2025-08" db="UniProtKB">
        <authorList>
            <consortium name="RefSeq"/>
        </authorList>
    </citation>
    <scope>IDENTIFICATION</scope>
    <source>
        <tissue evidence="6">Leaf</tissue>
    </source>
</reference>
<dbReference type="CDD" id="cd01958">
    <property type="entry name" value="HPS_like"/>
    <property type="match status" value="2"/>
</dbReference>
<evidence type="ECO:0000256" key="1">
    <source>
        <dbReference type="ARBA" id="ARBA00008965"/>
    </source>
</evidence>
<evidence type="ECO:0000256" key="2">
    <source>
        <dbReference type="SAM" id="MobiDB-lite"/>
    </source>
</evidence>
<name>A0A6J1BL01_9ROSI</name>
<protein>
    <submittedName>
        <fullName evidence="6">Uncharacterized protein LOC110428448</fullName>
    </submittedName>
</protein>
<keyword evidence="5" id="KW-1185">Reference proteome</keyword>
<evidence type="ECO:0000313" key="6">
    <source>
        <dbReference type="RefSeq" id="XP_021299955.1"/>
    </source>
</evidence>
<dbReference type="PROSITE" id="PS51257">
    <property type="entry name" value="PROKAR_LIPOPROTEIN"/>
    <property type="match status" value="1"/>
</dbReference>
<proteinExistence type="inferred from homology"/>
<dbReference type="AlphaFoldDB" id="A0A6J1BL01"/>
<keyword evidence="3" id="KW-0732">Signal</keyword>
<dbReference type="Gene3D" id="1.10.110.10">
    <property type="entry name" value="Plant lipid-transfer and hydrophobic proteins"/>
    <property type="match status" value="2"/>
</dbReference>
<comment type="similarity">
    <text evidence="1">Belongs to the plant LTP family. PEARLI1 subfamily.</text>
</comment>
<dbReference type="InterPro" id="IPR051636">
    <property type="entry name" value="Plant_LTP/defense-related"/>
</dbReference>
<dbReference type="Proteomes" id="UP000504621">
    <property type="component" value="Unplaced"/>
</dbReference>
<organism evidence="5 6">
    <name type="scientific">Herrania umbratica</name>
    <dbReference type="NCBI Taxonomy" id="108875"/>
    <lineage>
        <taxon>Eukaryota</taxon>
        <taxon>Viridiplantae</taxon>
        <taxon>Streptophyta</taxon>
        <taxon>Embryophyta</taxon>
        <taxon>Tracheophyta</taxon>
        <taxon>Spermatophyta</taxon>
        <taxon>Magnoliopsida</taxon>
        <taxon>eudicotyledons</taxon>
        <taxon>Gunneridae</taxon>
        <taxon>Pentapetalae</taxon>
        <taxon>rosids</taxon>
        <taxon>malvids</taxon>
        <taxon>Malvales</taxon>
        <taxon>Malvaceae</taxon>
        <taxon>Byttnerioideae</taxon>
        <taxon>Herrania</taxon>
    </lineage>
</organism>
<sequence>MASKVTASTALFLSFNLLFLVFSVSCHNVDDPSNNDGTINPHDSSNGVGEILDGLLNGDSSNGKGLINFDDLSNGSGDNSNDNSKDSATSSENPVVNLAAAAMALGALNQQGKSTCNPLNLGVCANLLDGLVKVDLGNVPTKPCCTLIRGLADLEAAVCLCTAIKANVLGIIKLDLPISLSVLLNNCGREAGVSTALVVSLNLLFFALVSSRNVNYQPAESNGSPNSDDSSPGVGEILRDVLNGDSSNGKGLSNFNDLSNGSGDNSNDNSKDSTTNSGKPVDILPAAAMILGALNQQGKSTCNPLKLGVCANLLNGLVKVELGDVPTQPCCTLIEGLADLEAAVCLCTAIKAKVLGIDLNLPISLSVLLNNCGRPVSSDFQCTP</sequence>
<feature type="signal peptide" evidence="3">
    <location>
        <begin position="1"/>
        <end position="26"/>
    </location>
</feature>
<evidence type="ECO:0000313" key="5">
    <source>
        <dbReference type="Proteomes" id="UP000504621"/>
    </source>
</evidence>
<dbReference type="InterPro" id="IPR036312">
    <property type="entry name" value="Bifun_inhib/LTP/seed_sf"/>
</dbReference>
<dbReference type="SUPFAM" id="SSF47699">
    <property type="entry name" value="Bifunctional inhibitor/lipid-transfer protein/seed storage 2S albumin"/>
    <property type="match status" value="2"/>
</dbReference>
<dbReference type="Pfam" id="PF14547">
    <property type="entry name" value="Hydrophob_seed"/>
    <property type="match status" value="2"/>
</dbReference>
<gene>
    <name evidence="6" type="primary">LOC110428448</name>
</gene>
<feature type="region of interest" description="Disordered" evidence="2">
    <location>
        <begin position="217"/>
        <end position="238"/>
    </location>
</feature>
<feature type="chain" id="PRO_5027091052" evidence="3">
    <location>
        <begin position="27"/>
        <end position="384"/>
    </location>
</feature>
<dbReference type="OrthoDB" id="696558at2759"/>
<evidence type="ECO:0000259" key="4">
    <source>
        <dbReference type="SMART" id="SM00499"/>
    </source>
</evidence>
<dbReference type="InterPro" id="IPR027923">
    <property type="entry name" value="Hydrophob_seed_dom"/>
</dbReference>
<dbReference type="SMART" id="SM00499">
    <property type="entry name" value="AAI"/>
    <property type="match status" value="2"/>
</dbReference>
<feature type="domain" description="Bifunctional inhibitor/plant lipid transfer protein/seed storage helical" evidence="4">
    <location>
        <begin position="302"/>
        <end position="382"/>
    </location>
</feature>
<dbReference type="PANTHER" id="PTHR31731">
    <property type="match status" value="1"/>
</dbReference>
<dbReference type="GeneID" id="110428448"/>